<dbReference type="CDD" id="cd11614">
    <property type="entry name" value="SAF_CpaB_FlgA_like"/>
    <property type="match status" value="1"/>
</dbReference>
<comment type="caution">
    <text evidence="2">The sequence shown here is derived from an EMBL/GenBank/DDBJ whole genome shotgun (WGS) entry which is preliminary data.</text>
</comment>
<proteinExistence type="predicted"/>
<gene>
    <name evidence="2" type="ORF">GCM10008927_15010</name>
</gene>
<dbReference type="Pfam" id="PF16976">
    <property type="entry name" value="RcpC"/>
    <property type="match status" value="1"/>
</dbReference>
<organism evidence="2 3">
    <name type="scientific">Paramylibacter ulvae</name>
    <dbReference type="NCBI Taxonomy" id="1651968"/>
    <lineage>
        <taxon>Bacteria</taxon>
        <taxon>Pseudomonadati</taxon>
        <taxon>Pseudomonadota</taxon>
        <taxon>Alphaproteobacteria</taxon>
        <taxon>Rhodobacterales</taxon>
        <taxon>Paracoccaceae</taxon>
        <taxon>Paramylibacter</taxon>
    </lineage>
</organism>
<dbReference type="NCBIfam" id="TIGR03177">
    <property type="entry name" value="pilus_cpaB"/>
    <property type="match status" value="1"/>
</dbReference>
<evidence type="ECO:0000259" key="1">
    <source>
        <dbReference type="SMART" id="SM00858"/>
    </source>
</evidence>
<reference evidence="3" key="1">
    <citation type="journal article" date="2019" name="Int. J. Syst. Evol. Microbiol.">
        <title>The Global Catalogue of Microorganisms (GCM) 10K type strain sequencing project: providing services to taxonomists for standard genome sequencing and annotation.</title>
        <authorList>
            <consortium name="The Broad Institute Genomics Platform"/>
            <consortium name="The Broad Institute Genome Sequencing Center for Infectious Disease"/>
            <person name="Wu L."/>
            <person name="Ma J."/>
        </authorList>
    </citation>
    <scope>NUCLEOTIDE SEQUENCE [LARGE SCALE GENOMIC DNA]</scope>
    <source>
        <strain evidence="3">KCTC 32465</strain>
    </source>
</reference>
<dbReference type="InterPro" id="IPR017592">
    <property type="entry name" value="Pilus_assmbl_Flp-typ_CpaB"/>
</dbReference>
<feature type="domain" description="SAF" evidence="1">
    <location>
        <begin position="48"/>
        <end position="118"/>
    </location>
</feature>
<evidence type="ECO:0000313" key="3">
    <source>
        <dbReference type="Proteomes" id="UP000634455"/>
    </source>
</evidence>
<sequence length="281" mass="30617">MRLLSILILLLGLGIAGTVAYMVMQRLTEQDQLVNQLRGKVAKNIKFVPVAIATKDLRYGVRLKDSDVKFIDWPSEGVPKAAFNDKEKLFGAEGVDTEPRTVLRAIDAGEIISVKKVSDFGQGGGLSTTLERGLRAFALRVDVASGVSGFLRPGDNIDVYWTGRVGNETISRLILDGITLIAIDQISDEDINRSVVARTITVAVPPRTVASLAQAQATGKLQMSLRGVEDTEKSGEEIEINQRILLDIKEPEKQAPVEKRKVCTVVSRQGGEVKRIPVPCN</sequence>
<dbReference type="EMBL" id="BMZF01000003">
    <property type="protein sequence ID" value="GHA50772.1"/>
    <property type="molecule type" value="Genomic_DNA"/>
</dbReference>
<protein>
    <submittedName>
        <fullName evidence="2">Flp pilus assembly protein CpaB</fullName>
    </submittedName>
</protein>
<dbReference type="Pfam" id="PF08666">
    <property type="entry name" value="SAF"/>
    <property type="match status" value="1"/>
</dbReference>
<dbReference type="Proteomes" id="UP000634455">
    <property type="component" value="Unassembled WGS sequence"/>
</dbReference>
<dbReference type="SMART" id="SM00858">
    <property type="entry name" value="SAF"/>
    <property type="match status" value="1"/>
</dbReference>
<dbReference type="InterPro" id="IPR031571">
    <property type="entry name" value="RcpC_dom"/>
</dbReference>
<evidence type="ECO:0000313" key="2">
    <source>
        <dbReference type="EMBL" id="GHA50772.1"/>
    </source>
</evidence>
<accession>A0ABQ3D1L1</accession>
<keyword evidence="3" id="KW-1185">Reference proteome</keyword>
<dbReference type="InterPro" id="IPR013974">
    <property type="entry name" value="SAF"/>
</dbReference>
<dbReference type="RefSeq" id="WP_189639970.1">
    <property type="nucleotide sequence ID" value="NZ_BMZF01000003.1"/>
</dbReference>
<name>A0ABQ3D1L1_9RHOB</name>